<evidence type="ECO:0000256" key="15">
    <source>
        <dbReference type="SAM" id="MobiDB-lite"/>
    </source>
</evidence>
<name>A0A317XZD2_9BASI</name>
<dbReference type="GO" id="GO:0008270">
    <property type="term" value="F:zinc ion binding"/>
    <property type="evidence" value="ECO:0007669"/>
    <property type="project" value="UniProtKB-KW"/>
</dbReference>
<evidence type="ECO:0000256" key="14">
    <source>
        <dbReference type="RuleBase" id="RU366025"/>
    </source>
</evidence>
<feature type="active site" description="Proton acceptor" evidence="11">
    <location>
        <position position="873"/>
    </location>
</feature>
<dbReference type="PROSITE" id="PS50235">
    <property type="entry name" value="USP_3"/>
    <property type="match status" value="1"/>
</dbReference>
<dbReference type="EC" id="3.4.19.12" evidence="14"/>
<feature type="binding site" evidence="12">
    <location>
        <position position="233"/>
    </location>
    <ligand>
        <name>Zn(2+)</name>
        <dbReference type="ChEBI" id="CHEBI:29105"/>
    </ligand>
</feature>
<evidence type="ECO:0000256" key="10">
    <source>
        <dbReference type="ARBA" id="ARBA00022833"/>
    </source>
</evidence>
<feature type="domain" description="USP" evidence="17">
    <location>
        <begin position="360"/>
        <end position="946"/>
    </location>
</feature>
<dbReference type="PROSITE" id="PS00973">
    <property type="entry name" value="USP_2"/>
    <property type="match status" value="1"/>
</dbReference>
<dbReference type="InterPro" id="IPR038765">
    <property type="entry name" value="Papain-like_cys_pep_sf"/>
</dbReference>
<evidence type="ECO:0000313" key="19">
    <source>
        <dbReference type="EMBL" id="PWZ02709.1"/>
    </source>
</evidence>
<evidence type="ECO:0000256" key="7">
    <source>
        <dbReference type="ARBA" id="ARBA00022786"/>
    </source>
</evidence>
<dbReference type="Gene3D" id="3.90.70.10">
    <property type="entry name" value="Cysteine proteinases"/>
    <property type="match status" value="2"/>
</dbReference>
<dbReference type="GO" id="GO:0005829">
    <property type="term" value="C:cytosol"/>
    <property type="evidence" value="ECO:0007669"/>
    <property type="project" value="TreeGrafter"/>
</dbReference>
<proteinExistence type="inferred from homology"/>
<evidence type="ECO:0000259" key="16">
    <source>
        <dbReference type="PROSITE" id="PS50030"/>
    </source>
</evidence>
<dbReference type="Pfam" id="PF00443">
    <property type="entry name" value="UCH"/>
    <property type="match status" value="1"/>
</dbReference>
<reference evidence="19 20" key="1">
    <citation type="journal article" date="2018" name="Mol. Biol. Evol.">
        <title>Broad Genomic Sampling Reveals a Smut Pathogenic Ancestry of the Fungal Clade Ustilaginomycotina.</title>
        <authorList>
            <person name="Kijpornyongpan T."/>
            <person name="Mondo S.J."/>
            <person name="Barry K."/>
            <person name="Sandor L."/>
            <person name="Lee J."/>
            <person name="Lipzen A."/>
            <person name="Pangilinan J."/>
            <person name="LaButti K."/>
            <person name="Hainaut M."/>
            <person name="Henrissat B."/>
            <person name="Grigoriev I.V."/>
            <person name="Spatafora J.W."/>
            <person name="Aime M.C."/>
        </authorList>
    </citation>
    <scope>NUCLEOTIDE SEQUENCE [LARGE SCALE GENOMIC DNA]</scope>
    <source>
        <strain evidence="19 20">MCA 3645</strain>
    </source>
</reference>
<dbReference type="InterPro" id="IPR013083">
    <property type="entry name" value="Znf_RING/FYVE/PHD"/>
</dbReference>
<dbReference type="EMBL" id="KZ819188">
    <property type="protein sequence ID" value="PWZ02709.1"/>
    <property type="molecule type" value="Genomic_DNA"/>
</dbReference>
<keyword evidence="7 14" id="KW-0833">Ubl conjugation pathway</keyword>
<dbReference type="InterPro" id="IPR015940">
    <property type="entry name" value="UBA"/>
</dbReference>
<feature type="compositionally biased region" description="Low complexity" evidence="15">
    <location>
        <begin position="563"/>
        <end position="590"/>
    </location>
</feature>
<dbReference type="GO" id="GO:0005634">
    <property type="term" value="C:nucleus"/>
    <property type="evidence" value="ECO:0007669"/>
    <property type="project" value="TreeGrafter"/>
</dbReference>
<evidence type="ECO:0000256" key="9">
    <source>
        <dbReference type="ARBA" id="ARBA00022807"/>
    </source>
</evidence>
<evidence type="ECO:0000256" key="1">
    <source>
        <dbReference type="ARBA" id="ARBA00000707"/>
    </source>
</evidence>
<dbReference type="GO" id="GO:0016579">
    <property type="term" value="P:protein deubiquitination"/>
    <property type="evidence" value="ECO:0007669"/>
    <property type="project" value="InterPro"/>
</dbReference>
<dbReference type="PROSITE" id="PS50271">
    <property type="entry name" value="ZF_UBP"/>
    <property type="match status" value="2"/>
</dbReference>
<evidence type="ECO:0000256" key="12">
    <source>
        <dbReference type="PIRSR" id="PIRSR016308-3"/>
    </source>
</evidence>
<dbReference type="InterPro" id="IPR009060">
    <property type="entry name" value="UBA-like_sf"/>
</dbReference>
<dbReference type="Pfam" id="PF02148">
    <property type="entry name" value="zf-UBP"/>
    <property type="match status" value="1"/>
</dbReference>
<keyword evidence="3 14" id="KW-0645">Protease</keyword>
<dbReference type="Pfam" id="PF00627">
    <property type="entry name" value="UBA"/>
    <property type="match status" value="2"/>
</dbReference>
<dbReference type="PIRSF" id="PIRSF016308">
    <property type="entry name" value="UBP"/>
    <property type="match status" value="1"/>
</dbReference>
<feature type="region of interest" description="Disordered" evidence="15">
    <location>
        <begin position="757"/>
        <end position="784"/>
    </location>
</feature>
<dbReference type="FunFam" id="3.30.40.10:FF:000396">
    <property type="entry name" value="Ubiquitin carboxyl-terminal hydrolase"/>
    <property type="match status" value="1"/>
</dbReference>
<dbReference type="GO" id="GO:0004843">
    <property type="term" value="F:cysteine-type deubiquitinase activity"/>
    <property type="evidence" value="ECO:0007669"/>
    <property type="project" value="UniProtKB-UniRule"/>
</dbReference>
<feature type="compositionally biased region" description="Low complexity" evidence="15">
    <location>
        <begin position="692"/>
        <end position="703"/>
    </location>
</feature>
<dbReference type="OrthoDB" id="361536at2759"/>
<keyword evidence="8 14" id="KW-0378">Hydrolase</keyword>
<evidence type="ECO:0000256" key="8">
    <source>
        <dbReference type="ARBA" id="ARBA00022801"/>
    </source>
</evidence>
<feature type="active site" description="Nucleophile" evidence="11">
    <location>
        <position position="369"/>
    </location>
</feature>
<dbReference type="PANTHER" id="PTHR24006:SF664">
    <property type="entry name" value="UBIQUITIN CARBOXYL-TERMINAL HYDROLASE"/>
    <property type="match status" value="1"/>
</dbReference>
<keyword evidence="10 12" id="KW-0862">Zinc</keyword>
<evidence type="ECO:0000256" key="6">
    <source>
        <dbReference type="ARBA" id="ARBA00022771"/>
    </source>
</evidence>
<dbReference type="FunFam" id="3.30.40.10:FF:000587">
    <property type="entry name" value="Ubiquitin carboxyl-terminal hydrolase"/>
    <property type="match status" value="1"/>
</dbReference>
<comment type="catalytic activity">
    <reaction evidence="1 14">
        <text>Thiol-dependent hydrolysis of ester, thioester, amide, peptide and isopeptide bonds formed by the C-terminal Gly of ubiquitin (a 76-residue protein attached to proteins as an intracellular targeting signal).</text>
        <dbReference type="EC" id="3.4.19.12"/>
    </reaction>
</comment>
<evidence type="ECO:0000259" key="18">
    <source>
        <dbReference type="PROSITE" id="PS50271"/>
    </source>
</evidence>
<dbReference type="Pfam" id="PF17807">
    <property type="entry name" value="zf-UBP_var"/>
    <property type="match status" value="1"/>
</dbReference>
<feature type="domain" description="UBP-type" evidence="18">
    <location>
        <begin position="48"/>
        <end position="157"/>
    </location>
</feature>
<dbReference type="SMART" id="SM00290">
    <property type="entry name" value="ZnF_UBP"/>
    <property type="match status" value="2"/>
</dbReference>
<keyword evidence="9 14" id="KW-0788">Thiol protease</keyword>
<dbReference type="SMART" id="SM00165">
    <property type="entry name" value="UBA"/>
    <property type="match status" value="2"/>
</dbReference>
<feature type="domain" description="UBA" evidence="16">
    <location>
        <begin position="706"/>
        <end position="747"/>
    </location>
</feature>
<dbReference type="PANTHER" id="PTHR24006">
    <property type="entry name" value="UBIQUITIN CARBOXYL-TERMINAL HYDROLASE"/>
    <property type="match status" value="1"/>
</dbReference>
<evidence type="ECO:0000256" key="2">
    <source>
        <dbReference type="ARBA" id="ARBA00009085"/>
    </source>
</evidence>
<dbReference type="InterPro" id="IPR028889">
    <property type="entry name" value="USP"/>
</dbReference>
<feature type="compositionally biased region" description="Low complexity" evidence="15">
    <location>
        <begin position="440"/>
        <end position="455"/>
    </location>
</feature>
<feature type="region of interest" description="Disordered" evidence="15">
    <location>
        <begin position="561"/>
        <end position="595"/>
    </location>
</feature>
<dbReference type="InterPro" id="IPR001607">
    <property type="entry name" value="Znf_UBP"/>
</dbReference>
<keyword evidence="20" id="KW-1185">Reference proteome</keyword>
<evidence type="ECO:0000256" key="3">
    <source>
        <dbReference type="ARBA" id="ARBA00022670"/>
    </source>
</evidence>
<sequence>MKRSRSPSPKPTSAAVTRPIGNSESIPINPSQSAFTGLAIPTQITSDMACPHLSAAFAVLAPPRPSQQVHKEECTLCFDDHDGPDGVDVCLLCFNGGCTGNNDRQHSRLHFEKTQHALVVNVKRVPKPKPASTANDTPSAPKKLAIAAETEADKFDIITTPRCLACDAGGLGKELPRTEKLEEVISGILNAMSSAQQSEVKAWEEEIVPCQHTRELVQPGEPIRLEPSGLASCNKCDLTSNLWLCLTCGHLGCGRAQFGGVGGNSHGLTHFEESGHPVSVKQGTITAEGTADIYCYACNDARIDPNLAQHLSHFGINVMDLSKTEKSMTELQIEQNLKFDFNMTGEDGKQLEPVFGPGLTGLRNLGNSCYLASVLQSLFAIPAFQNRYADAYRPHTLACTNAPATCFECQMTKMADGLQSGRYSVPRTPDSDSRNVWSKAAAASSTDTDSAQQQQQPLFQQGIKPSMFKALIGKGHEEFSTMRQQDADEFFKFLVSLIQKENKKVASAQASTPVQDPTNVFGFGLEQRLQCTECKKVRYSTERQDAGLSLPVPIRVKADTAARADAAGKTPAEGVHAPSSSASAEAAAKSGPEKVEYEPVSLTECLDIFTAPEELDYHCPSCQKKVIATKRTLFISFPEVLAVQVRRFQLINWVPQKVAVPIQVPLEPFTLDRYLSPGRQPDEEELPEDEQTTSGTGAGAASGEPDWDAATLSQLTSMGFPELRCKKAILATGMGDAETAMNWLFAHMDDADIDDPVDFSSASTGDCGSAGGGSAAATGPDTSMLEDMGFSADQARKALRLNSSNPEAAVAWLFENPDDPGEPASMDVEHGDSADPSSSSPSTTVMPGSTNLPATYKLKSFISHKGPSVHSGHYVAHVRQPANDHDKEEDQWIFFNDEKVVKAPLSSLPSPATLNADASDTQHTKLDDVGVKGLSQQAYEYFFERA</sequence>
<feature type="binding site" evidence="12">
    <location>
        <position position="236"/>
    </location>
    <ligand>
        <name>Zn(2+)</name>
        <dbReference type="ChEBI" id="CHEBI:29105"/>
    </ligand>
</feature>
<feature type="compositionally biased region" description="Acidic residues" evidence="15">
    <location>
        <begin position="682"/>
        <end position="691"/>
    </location>
</feature>
<dbReference type="InterPro" id="IPR041432">
    <property type="entry name" value="UBP13_Znf-UBP_var"/>
</dbReference>
<evidence type="ECO:0000256" key="4">
    <source>
        <dbReference type="ARBA" id="ARBA00022723"/>
    </source>
</evidence>
<dbReference type="CDD" id="cd02658">
    <property type="entry name" value="Peptidase_C19B"/>
    <property type="match status" value="1"/>
</dbReference>
<dbReference type="PROSITE" id="PS00972">
    <property type="entry name" value="USP_1"/>
    <property type="match status" value="1"/>
</dbReference>
<dbReference type="SUPFAM" id="SSF57850">
    <property type="entry name" value="RING/U-box"/>
    <property type="match status" value="2"/>
</dbReference>
<evidence type="ECO:0000259" key="17">
    <source>
        <dbReference type="PROSITE" id="PS50235"/>
    </source>
</evidence>
<dbReference type="STRING" id="1882483.A0A317XZD2"/>
<organism evidence="19 20">
    <name type="scientific">Testicularia cyperi</name>
    <dbReference type="NCBI Taxonomy" id="1882483"/>
    <lineage>
        <taxon>Eukaryota</taxon>
        <taxon>Fungi</taxon>
        <taxon>Dikarya</taxon>
        <taxon>Basidiomycota</taxon>
        <taxon>Ustilaginomycotina</taxon>
        <taxon>Ustilaginomycetes</taxon>
        <taxon>Ustilaginales</taxon>
        <taxon>Anthracoideaceae</taxon>
        <taxon>Testicularia</taxon>
    </lineage>
</organism>
<dbReference type="InterPro" id="IPR050164">
    <property type="entry name" value="Peptidase_C19"/>
</dbReference>
<evidence type="ECO:0000256" key="5">
    <source>
        <dbReference type="ARBA" id="ARBA00022737"/>
    </source>
</evidence>
<feature type="compositionally biased region" description="Low complexity" evidence="15">
    <location>
        <begin position="834"/>
        <end position="850"/>
    </location>
</feature>
<feature type="region of interest" description="Disordered" evidence="15">
    <location>
        <begin position="814"/>
        <end position="850"/>
    </location>
</feature>
<comment type="similarity">
    <text evidence="2 14">Belongs to the peptidase C19 family.</text>
</comment>
<dbReference type="CDD" id="cd14297">
    <property type="entry name" value="UBA2_spUBP14_like"/>
    <property type="match status" value="1"/>
</dbReference>
<dbReference type="InterPro" id="IPR018200">
    <property type="entry name" value="USP_CS"/>
</dbReference>
<dbReference type="InterPro" id="IPR016652">
    <property type="entry name" value="Ubiquitinyl_hydrolase"/>
</dbReference>
<dbReference type="SUPFAM" id="SSF54001">
    <property type="entry name" value="Cysteine proteinases"/>
    <property type="match status" value="1"/>
</dbReference>
<evidence type="ECO:0000256" key="13">
    <source>
        <dbReference type="PROSITE-ProRule" id="PRU00502"/>
    </source>
</evidence>
<evidence type="ECO:0000256" key="11">
    <source>
        <dbReference type="PIRSR" id="PIRSR016308-1"/>
    </source>
</evidence>
<gene>
    <name evidence="19" type="ORF">BCV70DRAFT_196958</name>
</gene>
<feature type="domain" description="UBP-type" evidence="18">
    <location>
        <begin position="208"/>
        <end position="318"/>
    </location>
</feature>
<keyword evidence="6 13" id="KW-0863">Zinc-finger</keyword>
<feature type="region of interest" description="Disordered" evidence="15">
    <location>
        <begin position="1"/>
        <end position="28"/>
    </location>
</feature>
<dbReference type="AlphaFoldDB" id="A0A317XZD2"/>
<dbReference type="SUPFAM" id="SSF46934">
    <property type="entry name" value="UBA-like"/>
    <property type="match status" value="1"/>
</dbReference>
<dbReference type="FunCoup" id="A0A317XZD2">
    <property type="interactions" value="577"/>
</dbReference>
<evidence type="ECO:0000313" key="20">
    <source>
        <dbReference type="Proteomes" id="UP000246740"/>
    </source>
</evidence>
<dbReference type="PROSITE" id="PS50030">
    <property type="entry name" value="UBA"/>
    <property type="match status" value="2"/>
</dbReference>
<feature type="domain" description="UBA" evidence="16">
    <location>
        <begin position="785"/>
        <end position="816"/>
    </location>
</feature>
<dbReference type="InParanoid" id="A0A317XZD2"/>
<keyword evidence="4 12" id="KW-0479">Metal-binding</keyword>
<dbReference type="InterPro" id="IPR001394">
    <property type="entry name" value="Peptidase_C19_UCH"/>
</dbReference>
<accession>A0A317XZD2</accession>
<dbReference type="Proteomes" id="UP000246740">
    <property type="component" value="Unassembled WGS sequence"/>
</dbReference>
<protein>
    <recommendedName>
        <fullName evidence="14">Ubiquitin carboxyl-terminal hydrolase</fullName>
        <ecNumber evidence="14">3.4.19.12</ecNumber>
    </recommendedName>
</protein>
<dbReference type="Gene3D" id="3.30.40.10">
    <property type="entry name" value="Zinc/RING finger domain, C3HC4 (zinc finger)"/>
    <property type="match status" value="2"/>
</dbReference>
<feature type="region of interest" description="Disordered" evidence="15">
    <location>
        <begin position="420"/>
        <end position="455"/>
    </location>
</feature>
<feature type="binding site" evidence="12">
    <location>
        <position position="253"/>
    </location>
    <ligand>
        <name>Zn(2+)</name>
        <dbReference type="ChEBI" id="CHEBI:29105"/>
    </ligand>
</feature>
<feature type="region of interest" description="Disordered" evidence="15">
    <location>
        <begin position="673"/>
        <end position="706"/>
    </location>
</feature>
<dbReference type="Gene3D" id="1.10.8.10">
    <property type="entry name" value="DNA helicase RuvA subunit, C-terminal domain"/>
    <property type="match status" value="2"/>
</dbReference>
<feature type="binding site" evidence="12">
    <location>
        <position position="266"/>
    </location>
    <ligand>
        <name>Zn(2+)</name>
        <dbReference type="ChEBI" id="CHEBI:29105"/>
    </ligand>
</feature>
<dbReference type="GO" id="GO:0006508">
    <property type="term" value="P:proteolysis"/>
    <property type="evidence" value="ECO:0007669"/>
    <property type="project" value="UniProtKB-KW"/>
</dbReference>
<keyword evidence="5" id="KW-0677">Repeat</keyword>